<evidence type="ECO:0000313" key="6">
    <source>
        <dbReference type="Proteomes" id="UP000830583"/>
    </source>
</evidence>
<reference evidence="5" key="1">
    <citation type="submission" date="2022-04" db="EMBL/GenBank/DDBJ databases">
        <title>Consumption of N2O by Flavobacterium azooxidireducens sp. nov. isolated from Decomposing Leaf Litter of Phragmites australis (Cav.).</title>
        <authorList>
            <person name="Behrendt U."/>
            <person name="Spanner T."/>
            <person name="Augustin J."/>
            <person name="Horn M.A."/>
            <person name="Kolb S."/>
            <person name="Ulrich A."/>
        </authorList>
    </citation>
    <scope>NUCLEOTIDE SEQUENCE</scope>
    <source>
        <strain evidence="5">IGB 4-14</strain>
    </source>
</reference>
<dbReference type="InterPro" id="IPR050695">
    <property type="entry name" value="N-acetylmuramoyl_amidase_3"/>
</dbReference>
<dbReference type="SUPFAM" id="SSF53187">
    <property type="entry name" value="Zn-dependent exopeptidases"/>
    <property type="match status" value="1"/>
</dbReference>
<name>A0ABY4KGY1_9FLAO</name>
<feature type="domain" description="MurNAc-LAA" evidence="4">
    <location>
        <begin position="87"/>
        <end position="196"/>
    </location>
</feature>
<proteinExistence type="predicted"/>
<comment type="catalytic activity">
    <reaction evidence="1">
        <text>Hydrolyzes the link between N-acetylmuramoyl residues and L-amino acid residues in certain cell-wall glycopeptides.</text>
        <dbReference type="EC" id="3.5.1.28"/>
    </reaction>
</comment>
<evidence type="ECO:0000259" key="4">
    <source>
        <dbReference type="SMART" id="SM00646"/>
    </source>
</evidence>
<dbReference type="EC" id="3.5.1.28" evidence="2"/>
<dbReference type="CDD" id="cd02696">
    <property type="entry name" value="MurNAc-LAA"/>
    <property type="match status" value="1"/>
</dbReference>
<dbReference type="RefSeq" id="WP_248435700.1">
    <property type="nucleotide sequence ID" value="NZ_CP096205.1"/>
</dbReference>
<dbReference type="Gene3D" id="3.40.630.40">
    <property type="entry name" value="Zn-dependent exopeptidases"/>
    <property type="match status" value="1"/>
</dbReference>
<dbReference type="PANTHER" id="PTHR30404:SF0">
    <property type="entry name" value="N-ACETYLMURAMOYL-L-ALANINE AMIDASE AMIC"/>
    <property type="match status" value="1"/>
</dbReference>
<evidence type="ECO:0000256" key="3">
    <source>
        <dbReference type="ARBA" id="ARBA00022801"/>
    </source>
</evidence>
<dbReference type="Pfam" id="PF01520">
    <property type="entry name" value="Amidase_3"/>
    <property type="match status" value="1"/>
</dbReference>
<dbReference type="InterPro" id="IPR002508">
    <property type="entry name" value="MurNAc-LAA_cat"/>
</dbReference>
<dbReference type="Proteomes" id="UP000830583">
    <property type="component" value="Chromosome"/>
</dbReference>
<accession>A0ABY4KGY1</accession>
<gene>
    <name evidence="5" type="ORF">M0M57_04295</name>
</gene>
<keyword evidence="3" id="KW-0378">Hydrolase</keyword>
<evidence type="ECO:0000256" key="1">
    <source>
        <dbReference type="ARBA" id="ARBA00001561"/>
    </source>
</evidence>
<dbReference type="SMART" id="SM00646">
    <property type="entry name" value="Ami_3"/>
    <property type="match status" value="1"/>
</dbReference>
<organism evidence="5 6">
    <name type="scientific">Flavobacterium azooxidireducens</name>
    <dbReference type="NCBI Taxonomy" id="1871076"/>
    <lineage>
        <taxon>Bacteria</taxon>
        <taxon>Pseudomonadati</taxon>
        <taxon>Bacteroidota</taxon>
        <taxon>Flavobacteriia</taxon>
        <taxon>Flavobacteriales</taxon>
        <taxon>Flavobacteriaceae</taxon>
        <taxon>Flavobacterium</taxon>
    </lineage>
</organism>
<keyword evidence="6" id="KW-1185">Reference proteome</keyword>
<protein>
    <recommendedName>
        <fullName evidence="2">N-acetylmuramoyl-L-alanine amidase</fullName>
        <ecNumber evidence="2">3.5.1.28</ecNumber>
    </recommendedName>
</protein>
<dbReference type="PANTHER" id="PTHR30404">
    <property type="entry name" value="N-ACETYLMURAMOYL-L-ALANINE AMIDASE"/>
    <property type="match status" value="1"/>
</dbReference>
<dbReference type="EMBL" id="CP096205">
    <property type="protein sequence ID" value="UPQ80057.1"/>
    <property type="molecule type" value="Genomic_DNA"/>
</dbReference>
<evidence type="ECO:0000256" key="2">
    <source>
        <dbReference type="ARBA" id="ARBA00011901"/>
    </source>
</evidence>
<sequence>MKNLIKIIFVLAVFLNLSFTSDDNKKITVIIDAGHGGHDHGSTSELVLEKELMKQISDKINVLNTNTEVTFLFTRTDDYFLSLKDRVEFITIHKPDLVISLHSNYTKNETASGVEAFVSDKSVAFEKSNELALKLVDEIAQNTSMNNRGVKNAPFLLLSKTEVPAITLELGFLSNEEDRKFITSEEGQNKIALTIIDFASKLKQ</sequence>
<evidence type="ECO:0000313" key="5">
    <source>
        <dbReference type="EMBL" id="UPQ80057.1"/>
    </source>
</evidence>